<comment type="similarity">
    <text evidence="1">Belongs to the ATP-dependent AMP-binding enzyme family.</text>
</comment>
<dbReference type="Pfam" id="PF23562">
    <property type="entry name" value="AMP-binding_C_3"/>
    <property type="match status" value="1"/>
</dbReference>
<comment type="caution">
    <text evidence="3">The sequence shown here is derived from an EMBL/GenBank/DDBJ whole genome shotgun (WGS) entry which is preliminary data.</text>
</comment>
<evidence type="ECO:0000313" key="4">
    <source>
        <dbReference type="Proteomes" id="UP000054988"/>
    </source>
</evidence>
<dbReference type="PANTHER" id="PTHR43201">
    <property type="entry name" value="ACYL-COA SYNTHETASE"/>
    <property type="match status" value="1"/>
</dbReference>
<dbReference type="eggNOG" id="ENOG502SJHH">
    <property type="taxonomic scope" value="Eukaryota"/>
</dbReference>
<gene>
    <name evidence="3" type="ORF">WG66_3981</name>
</gene>
<dbReference type="GO" id="GO:0006631">
    <property type="term" value="P:fatty acid metabolic process"/>
    <property type="evidence" value="ECO:0007669"/>
    <property type="project" value="TreeGrafter"/>
</dbReference>
<dbReference type="Gene3D" id="3.40.50.12780">
    <property type="entry name" value="N-terminal domain of ligase-like"/>
    <property type="match status" value="1"/>
</dbReference>
<evidence type="ECO:0000259" key="2">
    <source>
        <dbReference type="Pfam" id="PF00501"/>
    </source>
</evidence>
<feature type="domain" description="AMP-dependent synthetase/ligase" evidence="2">
    <location>
        <begin position="43"/>
        <end position="351"/>
    </location>
</feature>
<dbReference type="GO" id="GO:0031956">
    <property type="term" value="F:medium-chain fatty acid-CoA ligase activity"/>
    <property type="evidence" value="ECO:0007669"/>
    <property type="project" value="TreeGrafter"/>
</dbReference>
<dbReference type="InterPro" id="IPR042099">
    <property type="entry name" value="ANL_N_sf"/>
</dbReference>
<dbReference type="InterPro" id="IPR000873">
    <property type="entry name" value="AMP-dep_synth/lig_dom"/>
</dbReference>
<proteinExistence type="inferred from homology"/>
<organism evidence="3 4">
    <name type="scientific">Moniliophthora roreri</name>
    <name type="common">Frosty pod rot fungus</name>
    <name type="synonym">Monilia roreri</name>
    <dbReference type="NCBI Taxonomy" id="221103"/>
    <lineage>
        <taxon>Eukaryota</taxon>
        <taxon>Fungi</taxon>
        <taxon>Dikarya</taxon>
        <taxon>Basidiomycota</taxon>
        <taxon>Agaricomycotina</taxon>
        <taxon>Agaricomycetes</taxon>
        <taxon>Agaricomycetidae</taxon>
        <taxon>Agaricales</taxon>
        <taxon>Marasmiineae</taxon>
        <taxon>Marasmiaceae</taxon>
        <taxon>Moniliophthora</taxon>
    </lineage>
</organism>
<dbReference type="AlphaFoldDB" id="A0A0W0G501"/>
<dbReference type="Pfam" id="PF00501">
    <property type="entry name" value="AMP-binding"/>
    <property type="match status" value="1"/>
</dbReference>
<dbReference type="PANTHER" id="PTHR43201:SF8">
    <property type="entry name" value="ACYL-COA SYNTHETASE FAMILY MEMBER 3"/>
    <property type="match status" value="1"/>
</dbReference>
<accession>A0A0W0G501</accession>
<evidence type="ECO:0000313" key="3">
    <source>
        <dbReference type="EMBL" id="KTB43445.1"/>
    </source>
</evidence>
<sequence length="562" mass="62774">MSSAFQTHLTNLERAVSLWPTATAFKIPAINESKVPQPPHILGYEIVTYTQLYEDVLRFAKYWAWRLQREGIPPRSVVGICLKGLCYVDLLHIYGISRAGYIPQCFSLFPSAVELVISLLKRSDARALIYQEGYFDPGSLKSSNSSNGVKLLPSLISKDGYLLDDSWVSEGSEFTLADMPNVAPEDTALIFHSTGTTSGMPKHVPFSYKYLDALVQKLKYAFIPTNPNVQDVNSWVGSICHMGQASYVMSGFYHGSCVIQQTTPFLSPTELRTMINVGGLNRASMFPALLVKLFRECQKRPESGLQELLSGLDCIVYGGGSMPKDELEWAQQHKINLINIYASTECGVPILQSRGLRYSDGEDYLRTVSVKKDDGSPLLSYRFDDLPADENGIQLKELVVLSDSGDCPDQSFRSPDGHFYTGDLFEEVKPGAFIYRGRHDDWIKMANACKCDARSVEDDVRKACADLVFDCVVIGSRRPSPALIVEPATLDMPEERLRQEIFQRVVNLRSHLQRLPHERIASPNGIIIVPPRSLIRTATKGNVRRNAVEQAMNSRLDTIFAI</sequence>
<protein>
    <recommendedName>
        <fullName evidence="2">AMP-dependent synthetase/ligase domain-containing protein</fullName>
    </recommendedName>
</protein>
<name>A0A0W0G501_MONRR</name>
<dbReference type="Proteomes" id="UP000054988">
    <property type="component" value="Unassembled WGS sequence"/>
</dbReference>
<reference evidence="3 4" key="1">
    <citation type="submission" date="2015-12" db="EMBL/GenBank/DDBJ databases">
        <title>Draft genome sequence of Moniliophthora roreri, the causal agent of frosty pod rot of cacao.</title>
        <authorList>
            <person name="Aime M.C."/>
            <person name="Diaz-Valderrama J.R."/>
            <person name="Kijpornyongpan T."/>
            <person name="Phillips-Mora W."/>
        </authorList>
    </citation>
    <scope>NUCLEOTIDE SEQUENCE [LARGE SCALE GENOMIC DNA]</scope>
    <source>
        <strain evidence="3 4">MCA 2952</strain>
    </source>
</reference>
<dbReference type="EMBL" id="LATX01001169">
    <property type="protein sequence ID" value="KTB43445.1"/>
    <property type="molecule type" value="Genomic_DNA"/>
</dbReference>
<evidence type="ECO:0000256" key="1">
    <source>
        <dbReference type="ARBA" id="ARBA00006432"/>
    </source>
</evidence>
<dbReference type="SUPFAM" id="SSF56801">
    <property type="entry name" value="Acetyl-CoA synthetase-like"/>
    <property type="match status" value="1"/>
</dbReference>